<organism evidence="1 2">
    <name type="scientific">Alkalicaulis satelles</name>
    <dbReference type="NCBI Taxonomy" id="2609175"/>
    <lineage>
        <taxon>Bacteria</taxon>
        <taxon>Pseudomonadati</taxon>
        <taxon>Pseudomonadota</taxon>
        <taxon>Alphaproteobacteria</taxon>
        <taxon>Maricaulales</taxon>
        <taxon>Maricaulaceae</taxon>
        <taxon>Alkalicaulis</taxon>
    </lineage>
</organism>
<reference evidence="1 2" key="1">
    <citation type="submission" date="2019-09" db="EMBL/GenBank/DDBJ databases">
        <authorList>
            <person name="Kevbrin V."/>
            <person name="Grouzdev D.S."/>
        </authorList>
    </citation>
    <scope>NUCLEOTIDE SEQUENCE [LARGE SCALE GENOMIC DNA]</scope>
    <source>
        <strain evidence="1 2">G-192</strain>
    </source>
</reference>
<evidence type="ECO:0000313" key="1">
    <source>
        <dbReference type="EMBL" id="KAA5805256.1"/>
    </source>
</evidence>
<name>A0A5M6ZKA2_9PROT</name>
<dbReference type="RefSeq" id="WP_150022288.1">
    <property type="nucleotide sequence ID" value="NZ_VWOJ01000001.1"/>
</dbReference>
<comment type="caution">
    <text evidence="1">The sequence shown here is derived from an EMBL/GenBank/DDBJ whole genome shotgun (WGS) entry which is preliminary data.</text>
</comment>
<proteinExistence type="predicted"/>
<sequence>MTARSVLCAAYGREGDWEAICLDLDIAVQGVSYEEVRRALDHAIATYIEDVRKERPEVQDKLLHRKAPLLARLRIAFMLMAASVFHQQGQGGRHFEAHRLPCPA</sequence>
<dbReference type="EMBL" id="VWOJ01000001">
    <property type="protein sequence ID" value="KAA5805256.1"/>
    <property type="molecule type" value="Genomic_DNA"/>
</dbReference>
<gene>
    <name evidence="1" type="ORF">F1654_04560</name>
</gene>
<dbReference type="Proteomes" id="UP000325122">
    <property type="component" value="Unassembled WGS sequence"/>
</dbReference>
<keyword evidence="2" id="KW-1185">Reference proteome</keyword>
<dbReference type="AlphaFoldDB" id="A0A5M6ZKA2"/>
<evidence type="ECO:0000313" key="2">
    <source>
        <dbReference type="Proteomes" id="UP000325122"/>
    </source>
</evidence>
<protein>
    <recommendedName>
        <fullName evidence="3">Type II toxin-antitoxin system HicB family antitoxin</fullName>
    </recommendedName>
</protein>
<accession>A0A5M6ZKA2</accession>
<evidence type="ECO:0008006" key="3">
    <source>
        <dbReference type="Google" id="ProtNLM"/>
    </source>
</evidence>